<dbReference type="InterPro" id="IPR035093">
    <property type="entry name" value="RelE/ParE_toxin_dom_sf"/>
</dbReference>
<dbReference type="SUPFAM" id="SSF143011">
    <property type="entry name" value="RelE-like"/>
    <property type="match status" value="1"/>
</dbReference>
<dbReference type="Gene3D" id="3.30.2310.20">
    <property type="entry name" value="RelE-like"/>
    <property type="match status" value="1"/>
</dbReference>
<accession>A0ABX1MTY5</accession>
<name>A0ABX1MTY5_9RHOO</name>
<keyword evidence="2" id="KW-1185">Reference proteome</keyword>
<sequence>MGGDLLLIYRLSGEVIIFVRAGTHSELFEE</sequence>
<comment type="caution">
    <text evidence="1">The sequence shown here is derived from an EMBL/GenBank/DDBJ whole genome shotgun (WGS) entry which is preliminary data.</text>
</comment>
<organism evidence="1 2">
    <name type="scientific">Aromatoleum petrolei</name>
    <dbReference type="NCBI Taxonomy" id="76116"/>
    <lineage>
        <taxon>Bacteria</taxon>
        <taxon>Pseudomonadati</taxon>
        <taxon>Pseudomonadota</taxon>
        <taxon>Betaproteobacteria</taxon>
        <taxon>Rhodocyclales</taxon>
        <taxon>Rhodocyclaceae</taxon>
        <taxon>Aromatoleum</taxon>
    </lineage>
</organism>
<dbReference type="EMBL" id="WTVR01000082">
    <property type="protein sequence ID" value="NMF91415.1"/>
    <property type="molecule type" value="Genomic_DNA"/>
</dbReference>
<dbReference type="Proteomes" id="UP000652074">
    <property type="component" value="Unassembled WGS sequence"/>
</dbReference>
<protein>
    <recommendedName>
        <fullName evidence="3">Type II toxin-antitoxin system mRNA interferase toxin, RelE/StbE family</fullName>
    </recommendedName>
</protein>
<gene>
    <name evidence="1" type="ORF">GPA26_23410</name>
</gene>
<dbReference type="Pfam" id="PF15738">
    <property type="entry name" value="YafQ_toxin"/>
    <property type="match status" value="1"/>
</dbReference>
<evidence type="ECO:0000313" key="2">
    <source>
        <dbReference type="Proteomes" id="UP000652074"/>
    </source>
</evidence>
<dbReference type="InterPro" id="IPR004386">
    <property type="entry name" value="Toxin_YafQ-like"/>
</dbReference>
<evidence type="ECO:0008006" key="3">
    <source>
        <dbReference type="Google" id="ProtNLM"/>
    </source>
</evidence>
<evidence type="ECO:0000313" key="1">
    <source>
        <dbReference type="EMBL" id="NMF91415.1"/>
    </source>
</evidence>
<reference evidence="1 2" key="1">
    <citation type="submission" date="2019-12" db="EMBL/GenBank/DDBJ databases">
        <title>Comparative genomics gives insights into the taxonomy of the Azoarcus-Aromatoleum group and reveals separate origins of nif in the plant-associated Azoarcus and non-plant-associated Aromatoleum sub-groups.</title>
        <authorList>
            <person name="Lafos M."/>
            <person name="Maluk M."/>
            <person name="Batista M."/>
            <person name="Junghare M."/>
            <person name="Carmona M."/>
            <person name="Faoro H."/>
            <person name="Cruz L.M."/>
            <person name="Battistoni F."/>
            <person name="De Souza E."/>
            <person name="Pedrosa F."/>
            <person name="Chen W.-M."/>
            <person name="Poole P.S."/>
            <person name="Dixon R.A."/>
            <person name="James E.K."/>
        </authorList>
    </citation>
    <scope>NUCLEOTIDE SEQUENCE [LARGE SCALE GENOMIC DNA]</scope>
    <source>
        <strain evidence="1 2">ToN1</strain>
    </source>
</reference>
<proteinExistence type="predicted"/>